<feature type="compositionally biased region" description="Low complexity" evidence="1">
    <location>
        <begin position="597"/>
        <end position="616"/>
    </location>
</feature>
<sequence length="1160" mass="124356">MAPLEGGLLAEVADAHGEEAHYAAHREELLEALRGGRARLEPRGEGGVGLLNQGATCYMNSLLQALFRTPEFRQLLYRWRFDQAMHGDPARCIPLQLQRLFAQLQIANVSAVSTKPLTAAFGFSDAESREQHDVQELCRLLFDALGRSAAELEEEINRLYAGKTTHFLRSREAAEDGHVPESRRDEKFLDLQVPIEGCSTLEEALQRLVEVEVLNGDNQWFCDELGRKVDAEKGVSFGVLPSVLCLQLLRFVFDLTTMRRRKLTEALSIPLEADFSFLLGAPGSGRAVFALTAICCHSGTAHGGHYHAFIREGKDGTWRDANDAAVRVVGPDHERGLFPPRKAAGTDGTDAVVEGPNAMSSSDAYFLVYRRTDREVPEVPDESVPEPHRSELLEENTRWAALQRAYQLHRQLMEIKVYAPIAPQLALRRHVAQQLRGLVSEEQEAAAGIREPPAVVLNVHSAKSVAAVQQQASEAFIAQAERDGEPWPWAMLLSLNERSKGSRSRLRRYEWCSGEARMPLSDEMSIAQALRSSEAIGSPNAPVVLEVRSFGEEFEEWGPSLHRVIVVRWDPANRAIGLETRDVVALRLPQAPPRTAPAPAAQAPTAAEGGNATAEVPAAAADTDAFDEEAMPSLFDNTSPTVPAAPAEDTTPSVGAVRAAAAAAFGLEGGAALALVAMTGSHAGQPLLDDEQTLLQALRDGYGQCGNGDIICAEVAPTDGGKPQSAVLYEEVRNTAHLSFNHPDRPEFTEECSVSISMDATLAELKAKIAQQLGLDAGQLHFARAHKAPQLKDETKTLRTAGLAGSSHIFVGHGAPCGVDENLLRVALYCPAEKGGGAAKARDALSHAAKGASSIRSLREALVTPLLRWCQEVQASGSDAPFASEGLQWKRLRIRDGQAGKHFAILRDDRTVRSSLLGLVDGRQVAVQVLDRDEELTPDDLILHVRPWRYETGSLFAATEWVFRKTRTIAELREELTARFRGILEDAASATSDSAAADGAPDADAPTQEDRLELAALPSAGPPLTVKRCASLKWVESPLNAAAAEDLQRPLAEVPEVRDGATIVLRSALRASRGPPAEAAKGGGKGPGAPGTALPKAKAGAKARASSLGTAASRRAAVASVPARRERALVIEVAHPDAAKDAAAEAAAEAEAVTGAAAGG</sequence>
<dbReference type="GO" id="GO:0005829">
    <property type="term" value="C:cytosol"/>
    <property type="evidence" value="ECO:0007669"/>
    <property type="project" value="TreeGrafter"/>
</dbReference>
<dbReference type="InterPro" id="IPR028889">
    <property type="entry name" value="USP"/>
</dbReference>
<dbReference type="GO" id="GO:0005634">
    <property type="term" value="C:nucleus"/>
    <property type="evidence" value="ECO:0007669"/>
    <property type="project" value="TreeGrafter"/>
</dbReference>
<dbReference type="AlphaFoldDB" id="A0A7S4SKG3"/>
<proteinExistence type="predicted"/>
<feature type="domain" description="USP" evidence="3">
    <location>
        <begin position="48"/>
        <end position="372"/>
    </location>
</feature>
<dbReference type="SUPFAM" id="SSF54001">
    <property type="entry name" value="Cysteine proteinases"/>
    <property type="match status" value="1"/>
</dbReference>
<dbReference type="PANTHER" id="PTHR24006:SF702">
    <property type="entry name" value="UBIQUITIN CARBOXYL-TERMINAL HYDROLASE 47"/>
    <property type="match status" value="1"/>
</dbReference>
<gene>
    <name evidence="4" type="ORF">AMON00008_LOCUS51514</name>
</gene>
<feature type="region of interest" description="Disordered" evidence="1">
    <location>
        <begin position="1069"/>
        <end position="1117"/>
    </location>
</feature>
<dbReference type="PROSITE" id="PS00973">
    <property type="entry name" value="USP_2"/>
    <property type="match status" value="1"/>
</dbReference>
<dbReference type="Gene3D" id="3.90.70.10">
    <property type="entry name" value="Cysteine proteinases"/>
    <property type="match status" value="1"/>
</dbReference>
<dbReference type="InterPro" id="IPR038765">
    <property type="entry name" value="Papain-like_cys_pep_sf"/>
</dbReference>
<dbReference type="InterPro" id="IPR000626">
    <property type="entry name" value="Ubiquitin-like_dom"/>
</dbReference>
<evidence type="ECO:0000259" key="3">
    <source>
        <dbReference type="PROSITE" id="PS50235"/>
    </source>
</evidence>
<dbReference type="PROSITE" id="PS50235">
    <property type="entry name" value="USP_3"/>
    <property type="match status" value="1"/>
</dbReference>
<evidence type="ECO:0000259" key="2">
    <source>
        <dbReference type="PROSITE" id="PS50053"/>
    </source>
</evidence>
<accession>A0A7S4SKG3</accession>
<organism evidence="4">
    <name type="scientific">Alexandrium monilatum</name>
    <dbReference type="NCBI Taxonomy" id="311494"/>
    <lineage>
        <taxon>Eukaryota</taxon>
        <taxon>Sar</taxon>
        <taxon>Alveolata</taxon>
        <taxon>Dinophyceae</taxon>
        <taxon>Gonyaulacales</taxon>
        <taxon>Pyrocystaceae</taxon>
        <taxon>Alexandrium</taxon>
    </lineage>
</organism>
<dbReference type="PANTHER" id="PTHR24006">
    <property type="entry name" value="UBIQUITIN CARBOXYL-TERMINAL HYDROLASE"/>
    <property type="match status" value="1"/>
</dbReference>
<dbReference type="GO" id="GO:0016579">
    <property type="term" value="P:protein deubiquitination"/>
    <property type="evidence" value="ECO:0007669"/>
    <property type="project" value="InterPro"/>
</dbReference>
<dbReference type="SUPFAM" id="SSF54236">
    <property type="entry name" value="Ubiquitin-like"/>
    <property type="match status" value="1"/>
</dbReference>
<dbReference type="InterPro" id="IPR001394">
    <property type="entry name" value="Peptidase_C19_UCH"/>
</dbReference>
<evidence type="ECO:0000313" key="4">
    <source>
        <dbReference type="EMBL" id="CAE4648363.1"/>
    </source>
</evidence>
<dbReference type="Pfam" id="PF00443">
    <property type="entry name" value="UCH"/>
    <property type="match status" value="1"/>
</dbReference>
<feature type="region of interest" description="Disordered" evidence="1">
    <location>
        <begin position="591"/>
        <end position="616"/>
    </location>
</feature>
<protein>
    <recommendedName>
        <fullName evidence="5">Ubiquitinyl hydrolase 1</fullName>
    </recommendedName>
</protein>
<evidence type="ECO:0008006" key="5">
    <source>
        <dbReference type="Google" id="ProtNLM"/>
    </source>
</evidence>
<dbReference type="GO" id="GO:0004843">
    <property type="term" value="F:cysteine-type deubiquitinase activity"/>
    <property type="evidence" value="ECO:0007669"/>
    <property type="project" value="InterPro"/>
</dbReference>
<name>A0A7S4SKG3_9DINO</name>
<feature type="compositionally biased region" description="Low complexity" evidence="1">
    <location>
        <begin position="1090"/>
        <end position="1117"/>
    </location>
</feature>
<dbReference type="EMBL" id="HBNR01072661">
    <property type="protein sequence ID" value="CAE4648363.1"/>
    <property type="molecule type" value="Transcribed_RNA"/>
</dbReference>
<evidence type="ECO:0000256" key="1">
    <source>
        <dbReference type="SAM" id="MobiDB-lite"/>
    </source>
</evidence>
<dbReference type="InterPro" id="IPR050164">
    <property type="entry name" value="Peptidase_C19"/>
</dbReference>
<feature type="domain" description="Ubiquitin-like" evidence="2">
    <location>
        <begin position="736"/>
        <end position="811"/>
    </location>
</feature>
<dbReference type="InterPro" id="IPR029071">
    <property type="entry name" value="Ubiquitin-like_domsf"/>
</dbReference>
<dbReference type="PROSITE" id="PS50053">
    <property type="entry name" value="UBIQUITIN_2"/>
    <property type="match status" value="1"/>
</dbReference>
<reference evidence="4" key="1">
    <citation type="submission" date="2021-01" db="EMBL/GenBank/DDBJ databases">
        <authorList>
            <person name="Corre E."/>
            <person name="Pelletier E."/>
            <person name="Niang G."/>
            <person name="Scheremetjew M."/>
            <person name="Finn R."/>
            <person name="Kale V."/>
            <person name="Holt S."/>
            <person name="Cochrane G."/>
            <person name="Meng A."/>
            <person name="Brown T."/>
            <person name="Cohen L."/>
        </authorList>
    </citation>
    <scope>NUCLEOTIDE SEQUENCE</scope>
    <source>
        <strain evidence="4">CCMP3105</strain>
    </source>
</reference>
<dbReference type="PROSITE" id="PS00972">
    <property type="entry name" value="USP_1"/>
    <property type="match status" value="1"/>
</dbReference>
<dbReference type="InterPro" id="IPR018200">
    <property type="entry name" value="USP_CS"/>
</dbReference>